<reference evidence="2 3" key="1">
    <citation type="submission" date="2018-05" db="EMBL/GenBank/DDBJ databases">
        <title>Whole genome sequence of Pseudomonas putida JBC17.</title>
        <authorList>
            <person name="Lee Y.H."/>
            <person name="David K."/>
        </authorList>
    </citation>
    <scope>NUCLEOTIDE SEQUENCE [LARGE SCALE GENOMIC DNA]</scope>
    <source>
        <strain evidence="2 3">JBC17</strain>
    </source>
</reference>
<evidence type="ECO:0000313" key="2">
    <source>
        <dbReference type="EMBL" id="AWY38681.1"/>
    </source>
</evidence>
<gene>
    <name evidence="2" type="ORF">DKY63_01675</name>
</gene>
<dbReference type="AlphaFoldDB" id="A0A2Z4RC31"/>
<proteinExistence type="predicted"/>
<feature type="region of interest" description="Disordered" evidence="1">
    <location>
        <begin position="36"/>
        <end position="71"/>
    </location>
</feature>
<dbReference type="EMBL" id="CP029693">
    <property type="protein sequence ID" value="AWY38681.1"/>
    <property type="molecule type" value="Genomic_DNA"/>
</dbReference>
<name>A0A2Z4RC31_PSEPU</name>
<protein>
    <submittedName>
        <fullName evidence="2">Uncharacterized protein</fullName>
    </submittedName>
</protein>
<feature type="compositionally biased region" description="Polar residues" evidence="1">
    <location>
        <begin position="52"/>
        <end position="61"/>
    </location>
</feature>
<dbReference type="Proteomes" id="UP000250299">
    <property type="component" value="Chromosome"/>
</dbReference>
<evidence type="ECO:0000256" key="1">
    <source>
        <dbReference type="SAM" id="MobiDB-lite"/>
    </source>
</evidence>
<sequence length="71" mass="7933">MECQLQKCRLTHHREQARSYKGKCVVWQITSKSHPIEAPTRYPSSIRPAPQPSYTRASYTRTCGGGDAAGP</sequence>
<organism evidence="2 3">
    <name type="scientific">Pseudomonas putida</name>
    <name type="common">Arthrobacter siderocapsulatus</name>
    <dbReference type="NCBI Taxonomy" id="303"/>
    <lineage>
        <taxon>Bacteria</taxon>
        <taxon>Pseudomonadati</taxon>
        <taxon>Pseudomonadota</taxon>
        <taxon>Gammaproteobacteria</taxon>
        <taxon>Pseudomonadales</taxon>
        <taxon>Pseudomonadaceae</taxon>
        <taxon>Pseudomonas</taxon>
    </lineage>
</organism>
<evidence type="ECO:0000313" key="3">
    <source>
        <dbReference type="Proteomes" id="UP000250299"/>
    </source>
</evidence>
<accession>A0A2Z4RC31</accession>